<keyword evidence="2" id="KW-1185">Reference proteome</keyword>
<dbReference type="Proteomes" id="UP000708208">
    <property type="component" value="Unassembled WGS sequence"/>
</dbReference>
<protein>
    <submittedName>
        <fullName evidence="1">Uncharacterized protein</fullName>
    </submittedName>
</protein>
<evidence type="ECO:0000313" key="2">
    <source>
        <dbReference type="Proteomes" id="UP000708208"/>
    </source>
</evidence>
<comment type="caution">
    <text evidence="1">The sequence shown here is derived from an EMBL/GenBank/DDBJ whole genome shotgun (WGS) entry which is preliminary data.</text>
</comment>
<name>A0A8J2KYL1_9HEXA</name>
<gene>
    <name evidence="1" type="ORF">AFUS01_LOCUS32110</name>
</gene>
<evidence type="ECO:0000313" key="1">
    <source>
        <dbReference type="EMBL" id="CAG7821800.1"/>
    </source>
</evidence>
<accession>A0A8J2KYL1</accession>
<sequence>LFSPEKQKCWVTREKLQKFIALDEVSGKRMGYYLFSTRFDDFSCFDGHYSGEYHVVLGKDYPHFGHTNHNIEGIYSNTIFSTRTIPSMQIHYSPC</sequence>
<dbReference type="AlphaFoldDB" id="A0A8J2KYL1"/>
<reference evidence="1" key="1">
    <citation type="submission" date="2021-06" db="EMBL/GenBank/DDBJ databases">
        <authorList>
            <person name="Hodson N. C."/>
            <person name="Mongue J. A."/>
            <person name="Jaron S. K."/>
        </authorList>
    </citation>
    <scope>NUCLEOTIDE SEQUENCE</scope>
</reference>
<feature type="non-terminal residue" evidence="1">
    <location>
        <position position="95"/>
    </location>
</feature>
<dbReference type="EMBL" id="CAJVCH010521556">
    <property type="protein sequence ID" value="CAG7821800.1"/>
    <property type="molecule type" value="Genomic_DNA"/>
</dbReference>
<organism evidence="1 2">
    <name type="scientific">Allacma fusca</name>
    <dbReference type="NCBI Taxonomy" id="39272"/>
    <lineage>
        <taxon>Eukaryota</taxon>
        <taxon>Metazoa</taxon>
        <taxon>Ecdysozoa</taxon>
        <taxon>Arthropoda</taxon>
        <taxon>Hexapoda</taxon>
        <taxon>Collembola</taxon>
        <taxon>Symphypleona</taxon>
        <taxon>Sminthuridae</taxon>
        <taxon>Allacma</taxon>
    </lineage>
</organism>
<proteinExistence type="predicted"/>